<protein>
    <recommendedName>
        <fullName evidence="6">Protein kinase domain-containing protein</fullName>
    </recommendedName>
</protein>
<keyword evidence="1" id="KW-0723">Serine/threonine-protein kinase</keyword>
<dbReference type="SUPFAM" id="SSF47473">
    <property type="entry name" value="EF-hand"/>
    <property type="match status" value="1"/>
</dbReference>
<evidence type="ECO:0000256" key="3">
    <source>
        <dbReference type="ARBA" id="ARBA00022741"/>
    </source>
</evidence>
<dbReference type="InterPro" id="IPR011992">
    <property type="entry name" value="EF-hand-dom_pair"/>
</dbReference>
<name>A0ABD3I8N4_9MARC</name>
<comment type="caution">
    <text evidence="7">The sequence shown here is derived from an EMBL/GenBank/DDBJ whole genome shotgun (WGS) entry which is preliminary data.</text>
</comment>
<keyword evidence="8" id="KW-1185">Reference proteome</keyword>
<evidence type="ECO:0000256" key="4">
    <source>
        <dbReference type="ARBA" id="ARBA00022777"/>
    </source>
</evidence>
<dbReference type="InterPro" id="IPR040503">
    <property type="entry name" value="TRHO_N"/>
</dbReference>
<dbReference type="InterPro" id="IPR000719">
    <property type="entry name" value="Prot_kinase_dom"/>
</dbReference>
<dbReference type="Gene3D" id="1.10.510.10">
    <property type="entry name" value="Transferase(Phosphotransferase) domain 1"/>
    <property type="match status" value="1"/>
</dbReference>
<sequence length="316" mass="35954">MCRWGVAFLHHIKNFLLSVKEDISSLKVIDFGLADFLKPGLKLTDFLGTPGYIAPELRTCNYGREVDIRSIGALAKFLSDEDLIYFQGQFNLIDQKRVGHISDENLKTVLSQNVITTLQDSRISEVLAVIDLYPFDEMNFEEFCAATLSIHQLRQIDHWWQYVRQAYEHLDAEENRFFLVEDLASEVGLKVEDPETIVHLADMLGDWITYPEGRLSFRGFIKLLNGDVRGRIYISEQGINAQGLSSRGRFARDYAEWVKKDPRFSELLVQASPSPEGHAFPRLRLQYKPSLVQVQGGTQHLPVTDPAAKSSASFTI</sequence>
<dbReference type="EMBL" id="JBJQOH010000001">
    <property type="protein sequence ID" value="KAL3699891.1"/>
    <property type="molecule type" value="Genomic_DNA"/>
</dbReference>
<evidence type="ECO:0000259" key="6">
    <source>
        <dbReference type="PROSITE" id="PS50011"/>
    </source>
</evidence>
<keyword evidence="4" id="KW-0418">Kinase</keyword>
<dbReference type="GO" id="GO:0005524">
    <property type="term" value="F:ATP binding"/>
    <property type="evidence" value="ECO:0007669"/>
    <property type="project" value="UniProtKB-KW"/>
</dbReference>
<gene>
    <name evidence="7" type="ORF">R1sor_017913</name>
</gene>
<dbReference type="Pfam" id="PF00069">
    <property type="entry name" value="Pkinase"/>
    <property type="match status" value="1"/>
</dbReference>
<evidence type="ECO:0000313" key="8">
    <source>
        <dbReference type="Proteomes" id="UP001633002"/>
    </source>
</evidence>
<proteinExistence type="predicted"/>
<dbReference type="Proteomes" id="UP001633002">
    <property type="component" value="Unassembled WGS sequence"/>
</dbReference>
<keyword evidence="2" id="KW-0808">Transferase</keyword>
<dbReference type="GO" id="GO:0004674">
    <property type="term" value="F:protein serine/threonine kinase activity"/>
    <property type="evidence" value="ECO:0007669"/>
    <property type="project" value="UniProtKB-KW"/>
</dbReference>
<dbReference type="PROSITE" id="PS50011">
    <property type="entry name" value="PROTEIN_KINASE_DOM"/>
    <property type="match status" value="1"/>
</dbReference>
<reference evidence="7 8" key="1">
    <citation type="submission" date="2024-09" db="EMBL/GenBank/DDBJ databases">
        <title>Chromosome-scale assembly of Riccia sorocarpa.</title>
        <authorList>
            <person name="Paukszto L."/>
        </authorList>
    </citation>
    <scope>NUCLEOTIDE SEQUENCE [LARGE SCALE GENOMIC DNA]</scope>
    <source>
        <strain evidence="7">LP-2024</strain>
        <tissue evidence="7">Aerial parts of the thallus</tissue>
    </source>
</reference>
<accession>A0ABD3I8N4</accession>
<dbReference type="AlphaFoldDB" id="A0ABD3I8N4"/>
<dbReference type="Pfam" id="PF17773">
    <property type="entry name" value="UPF0176_N"/>
    <property type="match status" value="1"/>
</dbReference>
<feature type="domain" description="Protein kinase" evidence="6">
    <location>
        <begin position="1"/>
        <end position="154"/>
    </location>
</feature>
<evidence type="ECO:0000313" key="7">
    <source>
        <dbReference type="EMBL" id="KAL3699891.1"/>
    </source>
</evidence>
<keyword evidence="5" id="KW-0067">ATP-binding</keyword>
<dbReference type="InterPro" id="IPR050205">
    <property type="entry name" value="CDPK_Ser/Thr_kinases"/>
</dbReference>
<dbReference type="InterPro" id="IPR011009">
    <property type="entry name" value="Kinase-like_dom_sf"/>
</dbReference>
<evidence type="ECO:0000256" key="1">
    <source>
        <dbReference type="ARBA" id="ARBA00022527"/>
    </source>
</evidence>
<evidence type="ECO:0000256" key="5">
    <source>
        <dbReference type="ARBA" id="ARBA00022840"/>
    </source>
</evidence>
<organism evidence="7 8">
    <name type="scientific">Riccia sorocarpa</name>
    <dbReference type="NCBI Taxonomy" id="122646"/>
    <lineage>
        <taxon>Eukaryota</taxon>
        <taxon>Viridiplantae</taxon>
        <taxon>Streptophyta</taxon>
        <taxon>Embryophyta</taxon>
        <taxon>Marchantiophyta</taxon>
        <taxon>Marchantiopsida</taxon>
        <taxon>Marchantiidae</taxon>
        <taxon>Marchantiales</taxon>
        <taxon>Ricciaceae</taxon>
        <taxon>Riccia</taxon>
    </lineage>
</organism>
<keyword evidence="3" id="KW-0547">Nucleotide-binding</keyword>
<dbReference type="Gene3D" id="3.30.70.100">
    <property type="match status" value="1"/>
</dbReference>
<evidence type="ECO:0000256" key="2">
    <source>
        <dbReference type="ARBA" id="ARBA00022679"/>
    </source>
</evidence>
<dbReference type="PANTHER" id="PTHR24349">
    <property type="entry name" value="SERINE/THREONINE-PROTEIN KINASE"/>
    <property type="match status" value="1"/>
</dbReference>
<dbReference type="SUPFAM" id="SSF56112">
    <property type="entry name" value="Protein kinase-like (PK-like)"/>
    <property type="match status" value="1"/>
</dbReference>